<keyword evidence="2" id="KW-0378">Hydrolase</keyword>
<evidence type="ECO:0000313" key="10">
    <source>
        <dbReference type="Proteomes" id="UP000292702"/>
    </source>
</evidence>
<dbReference type="InterPro" id="IPR000340">
    <property type="entry name" value="Dual-sp_phosphatase_cat-dom"/>
</dbReference>
<dbReference type="PANTHER" id="PTHR45948:SF2">
    <property type="entry name" value="DUAL SPECIFICITY PROTEIN PHOSPHATASE"/>
    <property type="match status" value="1"/>
</dbReference>
<dbReference type="GO" id="GO:0004722">
    <property type="term" value="F:protein serine/threonine phosphatase activity"/>
    <property type="evidence" value="ECO:0007669"/>
    <property type="project" value="UniProtKB-EC"/>
</dbReference>
<comment type="similarity">
    <text evidence="1">Belongs to the protein-tyrosine phosphatase family. Non-receptor class dual specificity subfamily.</text>
</comment>
<protein>
    <submittedName>
        <fullName evidence="9">Uncharacterized protein</fullName>
    </submittedName>
</protein>
<comment type="catalytic activity">
    <reaction evidence="5">
        <text>O-phospho-L-threonyl-[protein] + H2O = L-threonyl-[protein] + phosphate</text>
        <dbReference type="Rhea" id="RHEA:47004"/>
        <dbReference type="Rhea" id="RHEA-COMP:11060"/>
        <dbReference type="Rhea" id="RHEA-COMP:11605"/>
        <dbReference type="ChEBI" id="CHEBI:15377"/>
        <dbReference type="ChEBI" id="CHEBI:30013"/>
        <dbReference type="ChEBI" id="CHEBI:43474"/>
        <dbReference type="ChEBI" id="CHEBI:61977"/>
        <dbReference type="EC" id="3.1.3.16"/>
    </reaction>
</comment>
<comment type="caution">
    <text evidence="9">The sequence shown here is derived from an EMBL/GenBank/DDBJ whole genome shotgun (WGS) entry which is preliminary data.</text>
</comment>
<dbReference type="EMBL" id="RWJN01000048">
    <property type="protein sequence ID" value="TCD69140.1"/>
    <property type="molecule type" value="Genomic_DNA"/>
</dbReference>
<feature type="domain" description="Tyrosine-protein phosphatase" evidence="7">
    <location>
        <begin position="22"/>
        <end position="167"/>
    </location>
</feature>
<evidence type="ECO:0000256" key="1">
    <source>
        <dbReference type="ARBA" id="ARBA00008601"/>
    </source>
</evidence>
<evidence type="ECO:0000256" key="4">
    <source>
        <dbReference type="ARBA" id="ARBA00047761"/>
    </source>
</evidence>
<proteinExistence type="inferred from homology"/>
<dbReference type="PROSITE" id="PS50054">
    <property type="entry name" value="TYR_PHOSPHATASE_DUAL"/>
    <property type="match status" value="1"/>
</dbReference>
<dbReference type="AlphaFoldDB" id="A0A4R0RKD2"/>
<dbReference type="PANTHER" id="PTHR45948">
    <property type="entry name" value="DUAL SPECIFICITY PROTEIN PHOSPHATASE DDB_G0269404-RELATED"/>
    <property type="match status" value="1"/>
</dbReference>
<dbReference type="InterPro" id="IPR000387">
    <property type="entry name" value="Tyr_Pase_dom"/>
</dbReference>
<dbReference type="InterPro" id="IPR020422">
    <property type="entry name" value="TYR_PHOSPHATASE_DUAL_dom"/>
</dbReference>
<evidence type="ECO:0000259" key="8">
    <source>
        <dbReference type="PROSITE" id="PS50056"/>
    </source>
</evidence>
<feature type="domain" description="Tyrosine specific protein phosphatases" evidence="8">
    <location>
        <begin position="82"/>
        <end position="145"/>
    </location>
</feature>
<dbReference type="Gene3D" id="3.90.190.10">
    <property type="entry name" value="Protein tyrosine phosphatase superfamily"/>
    <property type="match status" value="1"/>
</dbReference>
<dbReference type="SUPFAM" id="SSF52799">
    <property type="entry name" value="(Phosphotyrosine protein) phosphatases II"/>
    <property type="match status" value="1"/>
</dbReference>
<dbReference type="Pfam" id="PF00782">
    <property type="entry name" value="DSPc"/>
    <property type="match status" value="1"/>
</dbReference>
<comment type="catalytic activity">
    <reaction evidence="4">
        <text>O-phospho-L-seryl-[protein] + H2O = L-seryl-[protein] + phosphate</text>
        <dbReference type="Rhea" id="RHEA:20629"/>
        <dbReference type="Rhea" id="RHEA-COMP:9863"/>
        <dbReference type="Rhea" id="RHEA-COMP:11604"/>
        <dbReference type="ChEBI" id="CHEBI:15377"/>
        <dbReference type="ChEBI" id="CHEBI:29999"/>
        <dbReference type="ChEBI" id="CHEBI:43474"/>
        <dbReference type="ChEBI" id="CHEBI:83421"/>
        <dbReference type="EC" id="3.1.3.16"/>
    </reaction>
</comment>
<organism evidence="9 10">
    <name type="scientific">Steccherinum ochraceum</name>
    <dbReference type="NCBI Taxonomy" id="92696"/>
    <lineage>
        <taxon>Eukaryota</taxon>
        <taxon>Fungi</taxon>
        <taxon>Dikarya</taxon>
        <taxon>Basidiomycota</taxon>
        <taxon>Agaricomycotina</taxon>
        <taxon>Agaricomycetes</taxon>
        <taxon>Polyporales</taxon>
        <taxon>Steccherinaceae</taxon>
        <taxon>Steccherinum</taxon>
    </lineage>
</organism>
<sequence>MATWQTARLTSTKKRDQDHIFGPSASLIVPRLYLSNFFYARSTEALKEDGITHIVSVLEQKPVYAPFLKGTLHISLTDTSEANILRHLDTTSEFIKDALAESPENKVLVHCLMGISRSATVVCAYLVASSSMSAREALDYTISKRAIVCPNIGFRSQLDIYSSRYHPSKGGVAKGMARIAGVSESIAARVKKLRRAKSRDGGVSQDDEAHKDKASSPSVTVTVSSLQITTSVAAEDDSPPASASA</sequence>
<evidence type="ECO:0000256" key="5">
    <source>
        <dbReference type="ARBA" id="ARBA00048336"/>
    </source>
</evidence>
<evidence type="ECO:0000256" key="2">
    <source>
        <dbReference type="ARBA" id="ARBA00022801"/>
    </source>
</evidence>
<name>A0A4R0RKD2_9APHY</name>
<dbReference type="InterPro" id="IPR029021">
    <property type="entry name" value="Prot-tyrosine_phosphatase-like"/>
</dbReference>
<evidence type="ECO:0000256" key="3">
    <source>
        <dbReference type="ARBA" id="ARBA00022912"/>
    </source>
</evidence>
<dbReference type="GO" id="GO:0005829">
    <property type="term" value="C:cytosol"/>
    <property type="evidence" value="ECO:0007669"/>
    <property type="project" value="TreeGrafter"/>
</dbReference>
<evidence type="ECO:0000259" key="7">
    <source>
        <dbReference type="PROSITE" id="PS50054"/>
    </source>
</evidence>
<dbReference type="GO" id="GO:0004725">
    <property type="term" value="F:protein tyrosine phosphatase activity"/>
    <property type="evidence" value="ECO:0007669"/>
    <property type="project" value="TreeGrafter"/>
</dbReference>
<feature type="region of interest" description="Disordered" evidence="6">
    <location>
        <begin position="194"/>
        <end position="223"/>
    </location>
</feature>
<accession>A0A4R0RKD2</accession>
<keyword evidence="3" id="KW-0904">Protein phosphatase</keyword>
<dbReference type="PROSITE" id="PS50056">
    <property type="entry name" value="TYR_PHOSPHATASE_2"/>
    <property type="match status" value="1"/>
</dbReference>
<dbReference type="InterPro" id="IPR016130">
    <property type="entry name" value="Tyr_Pase_AS"/>
</dbReference>
<reference evidence="9 10" key="1">
    <citation type="submission" date="2018-11" db="EMBL/GenBank/DDBJ databases">
        <title>Genome assembly of Steccherinum ochraceum LE-BIN_3174, the white-rot fungus of the Steccherinaceae family (The Residual Polyporoid clade, Polyporales, Basidiomycota).</title>
        <authorList>
            <person name="Fedorova T.V."/>
            <person name="Glazunova O.A."/>
            <person name="Landesman E.O."/>
            <person name="Moiseenko K.V."/>
            <person name="Psurtseva N.V."/>
            <person name="Savinova O.S."/>
            <person name="Shakhova N.V."/>
            <person name="Tyazhelova T.V."/>
            <person name="Vasina D.V."/>
        </authorList>
    </citation>
    <scope>NUCLEOTIDE SEQUENCE [LARGE SCALE GENOMIC DNA]</scope>
    <source>
        <strain evidence="9 10">LE-BIN_3174</strain>
    </source>
</reference>
<dbReference type="SMART" id="SM00195">
    <property type="entry name" value="DSPc"/>
    <property type="match status" value="1"/>
</dbReference>
<keyword evidence="10" id="KW-1185">Reference proteome</keyword>
<evidence type="ECO:0000313" key="9">
    <source>
        <dbReference type="EMBL" id="TCD69140.1"/>
    </source>
</evidence>
<dbReference type="STRING" id="92696.A0A4R0RKD2"/>
<dbReference type="OrthoDB" id="2017893at2759"/>
<dbReference type="CDD" id="cd14498">
    <property type="entry name" value="DSP"/>
    <property type="match status" value="1"/>
</dbReference>
<dbReference type="PROSITE" id="PS00383">
    <property type="entry name" value="TYR_PHOSPHATASE_1"/>
    <property type="match status" value="1"/>
</dbReference>
<dbReference type="Proteomes" id="UP000292702">
    <property type="component" value="Unassembled WGS sequence"/>
</dbReference>
<gene>
    <name evidence="9" type="ORF">EIP91_008616</name>
</gene>
<dbReference type="GO" id="GO:0007165">
    <property type="term" value="P:signal transduction"/>
    <property type="evidence" value="ECO:0007669"/>
    <property type="project" value="TreeGrafter"/>
</dbReference>
<evidence type="ECO:0000256" key="6">
    <source>
        <dbReference type="SAM" id="MobiDB-lite"/>
    </source>
</evidence>